<name>A0A6G1B5R6_CROCR</name>
<dbReference type="PANTHER" id="PTHR11738">
    <property type="entry name" value="MHC CLASS I NK CELL RECEPTOR"/>
    <property type="match status" value="1"/>
</dbReference>
<accession>A0A6G1B5R6</accession>
<dbReference type="InterPro" id="IPR003599">
    <property type="entry name" value="Ig_sub"/>
</dbReference>
<dbReference type="AlphaFoldDB" id="A0A6G1B5R6"/>
<evidence type="ECO:0000256" key="8">
    <source>
        <dbReference type="ARBA" id="ARBA00023157"/>
    </source>
</evidence>
<gene>
    <name evidence="12" type="primary">Lilrb4_0</name>
    <name evidence="12" type="ORF">FOF47_R17236</name>
</gene>
<dbReference type="GO" id="GO:0032396">
    <property type="term" value="F:inhibitory MHC class I receptor activity"/>
    <property type="evidence" value="ECO:0007669"/>
    <property type="project" value="TreeGrafter"/>
</dbReference>
<dbReference type="InterPro" id="IPR013151">
    <property type="entry name" value="Immunoglobulin_dom"/>
</dbReference>
<feature type="domain" description="Immunoglobulin" evidence="11">
    <location>
        <begin position="106"/>
        <end position="195"/>
    </location>
</feature>
<comment type="caution">
    <text evidence="12">The sequence shown here is derived from an EMBL/GenBank/DDBJ whole genome shotgun (WGS) entry which is preliminary data.</text>
</comment>
<dbReference type="FunFam" id="2.60.40.10:FF:000049">
    <property type="entry name" value="Leukocyte immunoglobulin-like receptor subfamily B member 1"/>
    <property type="match status" value="2"/>
</dbReference>
<keyword evidence="6" id="KW-1133">Transmembrane helix</keyword>
<feature type="non-terminal residue" evidence="12">
    <location>
        <position position="199"/>
    </location>
</feature>
<evidence type="ECO:0000256" key="10">
    <source>
        <dbReference type="ARBA" id="ARBA00023319"/>
    </source>
</evidence>
<dbReference type="EMBL" id="VOAJ01001991">
    <property type="protein sequence ID" value="KAF0883615.1"/>
    <property type="molecule type" value="Genomic_DNA"/>
</dbReference>
<evidence type="ECO:0000313" key="13">
    <source>
        <dbReference type="Proteomes" id="UP000475037"/>
    </source>
</evidence>
<evidence type="ECO:0000313" key="12">
    <source>
        <dbReference type="EMBL" id="KAF0883615.1"/>
    </source>
</evidence>
<dbReference type="InterPro" id="IPR050412">
    <property type="entry name" value="Ig-like_Receptors_ImmuneReg"/>
</dbReference>
<dbReference type="PANTHER" id="PTHR11738:SF179">
    <property type="entry name" value="LEUKOCYTE IMMUNOGLOBULIN-LIKE RECEPTOR SUBFAMILY A MEMBER 5"/>
    <property type="match status" value="1"/>
</dbReference>
<dbReference type="Pfam" id="PF13895">
    <property type="entry name" value="Ig_2"/>
    <property type="match status" value="1"/>
</dbReference>
<evidence type="ECO:0000256" key="1">
    <source>
        <dbReference type="ARBA" id="ARBA00004162"/>
    </source>
</evidence>
<organism evidence="12 13">
    <name type="scientific">Crocuta crocuta</name>
    <name type="common">Spotted hyena</name>
    <dbReference type="NCBI Taxonomy" id="9678"/>
    <lineage>
        <taxon>Eukaryota</taxon>
        <taxon>Metazoa</taxon>
        <taxon>Chordata</taxon>
        <taxon>Craniata</taxon>
        <taxon>Vertebrata</taxon>
        <taxon>Euteleostomi</taxon>
        <taxon>Mammalia</taxon>
        <taxon>Eutheria</taxon>
        <taxon>Laurasiatheria</taxon>
        <taxon>Carnivora</taxon>
        <taxon>Feliformia</taxon>
        <taxon>Hyaenidae</taxon>
        <taxon>Crocuta</taxon>
    </lineage>
</organism>
<reference evidence="12 13" key="1">
    <citation type="submission" date="2019-11" db="EMBL/GenBank/DDBJ databases">
        <authorList>
            <person name="Yang C."/>
            <person name="Li F."/>
        </authorList>
    </citation>
    <scope>NUCLEOTIDE SEQUENCE [LARGE SCALE GENOMIC DNA]</scope>
    <source>
        <strain evidence="12">KB4526</strain>
        <tissue evidence="12">Muscle</tissue>
    </source>
</reference>
<keyword evidence="10" id="KW-0393">Immunoglobulin domain</keyword>
<evidence type="ECO:0000256" key="2">
    <source>
        <dbReference type="ARBA" id="ARBA00022475"/>
    </source>
</evidence>
<dbReference type="Gene3D" id="2.60.40.10">
    <property type="entry name" value="Immunoglobulins"/>
    <property type="match status" value="2"/>
</dbReference>
<protein>
    <submittedName>
        <fullName evidence="12">LIRB4 protein</fullName>
    </submittedName>
</protein>
<dbReference type="GO" id="GO:0005886">
    <property type="term" value="C:plasma membrane"/>
    <property type="evidence" value="ECO:0007669"/>
    <property type="project" value="UniProtKB-SubCell"/>
</dbReference>
<feature type="non-terminal residue" evidence="12">
    <location>
        <position position="1"/>
    </location>
</feature>
<feature type="domain" description="Immunoglobulin" evidence="11">
    <location>
        <begin position="10"/>
        <end position="94"/>
    </location>
</feature>
<dbReference type="Proteomes" id="UP000475037">
    <property type="component" value="Unassembled WGS sequence"/>
</dbReference>
<dbReference type="GO" id="GO:0019221">
    <property type="term" value="P:cytokine-mediated signaling pathway"/>
    <property type="evidence" value="ECO:0007669"/>
    <property type="project" value="TreeGrafter"/>
</dbReference>
<keyword evidence="2" id="KW-1003">Cell membrane</keyword>
<dbReference type="InterPro" id="IPR013783">
    <property type="entry name" value="Ig-like_fold"/>
</dbReference>
<evidence type="ECO:0000256" key="9">
    <source>
        <dbReference type="ARBA" id="ARBA00023180"/>
    </source>
</evidence>
<evidence type="ECO:0000259" key="11">
    <source>
        <dbReference type="SMART" id="SM00409"/>
    </source>
</evidence>
<evidence type="ECO:0000256" key="3">
    <source>
        <dbReference type="ARBA" id="ARBA00022692"/>
    </source>
</evidence>
<keyword evidence="13" id="KW-1185">Reference proteome</keyword>
<dbReference type="SUPFAM" id="SSF48726">
    <property type="entry name" value="Immunoglobulin"/>
    <property type="match status" value="2"/>
</dbReference>
<proteinExistence type="predicted"/>
<keyword evidence="7" id="KW-0472">Membrane</keyword>
<comment type="subcellular location">
    <subcellularLocation>
        <location evidence="1">Cell membrane</location>
        <topology evidence="1">Single-pass membrane protein</topology>
    </subcellularLocation>
</comment>
<evidence type="ECO:0000256" key="4">
    <source>
        <dbReference type="ARBA" id="ARBA00022729"/>
    </source>
</evidence>
<keyword evidence="4" id="KW-0732">Signal</keyword>
<keyword evidence="8" id="KW-1015">Disulfide bond</keyword>
<evidence type="ECO:0000256" key="5">
    <source>
        <dbReference type="ARBA" id="ARBA00022737"/>
    </source>
</evidence>
<keyword evidence="9" id="KW-0325">Glycoprotein</keyword>
<evidence type="ECO:0000256" key="7">
    <source>
        <dbReference type="ARBA" id="ARBA00023136"/>
    </source>
</evidence>
<dbReference type="GO" id="GO:0002764">
    <property type="term" value="P:immune response-regulating signaling pathway"/>
    <property type="evidence" value="ECO:0007669"/>
    <property type="project" value="TreeGrafter"/>
</dbReference>
<sequence>TLPTPTIWAKPGPVVPWGTPVTIWCQGTLKAQQFSLDKEGQSVTWDTQMPLEPGDKTKFSIPHMTDVYAGRYRCHYQRPSGWSDHSDPLELVVTGQLPPTPSLSLQPGPTVASGQNVTLLCQYWSRVDTFLLSKEGAADPPLRRTSENGGQKYQAEFSMSPVTSAQGGTYRCYGSYSAFPYLLSQPSEPLELLVSGEGP</sequence>
<keyword evidence="3" id="KW-0812">Transmembrane</keyword>
<dbReference type="Pfam" id="PF00047">
    <property type="entry name" value="ig"/>
    <property type="match status" value="1"/>
</dbReference>
<dbReference type="InterPro" id="IPR036179">
    <property type="entry name" value="Ig-like_dom_sf"/>
</dbReference>
<evidence type="ECO:0000256" key="6">
    <source>
        <dbReference type="ARBA" id="ARBA00022989"/>
    </source>
</evidence>
<dbReference type="SMART" id="SM00409">
    <property type="entry name" value="IG"/>
    <property type="match status" value="2"/>
</dbReference>
<keyword evidence="5" id="KW-0677">Repeat</keyword>